<evidence type="ECO:0000256" key="2">
    <source>
        <dbReference type="ARBA" id="ARBA00022448"/>
    </source>
</evidence>
<dbReference type="GO" id="GO:0046933">
    <property type="term" value="F:proton-transporting ATP synthase activity, rotational mechanism"/>
    <property type="evidence" value="ECO:0007669"/>
    <property type="project" value="UniProtKB-UniRule"/>
</dbReference>
<dbReference type="Proteomes" id="UP000501676">
    <property type="component" value="Chromosome"/>
</dbReference>
<gene>
    <name evidence="13 16" type="primary">atpF</name>
    <name evidence="16" type="ORF">G6Z83_04805</name>
</gene>
<keyword evidence="4 13" id="KW-0138">CF(0)</keyword>
<dbReference type="AlphaFoldDB" id="A0A6G7BA22"/>
<evidence type="ECO:0000256" key="14">
    <source>
        <dbReference type="RuleBase" id="RU003848"/>
    </source>
</evidence>
<keyword evidence="5 13" id="KW-0812">Transmembrane</keyword>
<dbReference type="GO" id="GO:0045259">
    <property type="term" value="C:proton-transporting ATP synthase complex"/>
    <property type="evidence" value="ECO:0007669"/>
    <property type="project" value="UniProtKB-KW"/>
</dbReference>
<comment type="function">
    <text evidence="11 13">F(1)F(0) ATP synthase produces ATP from ADP in the presence of a proton or sodium gradient. F-type ATPases consist of two structural domains, F(1) containing the extramembraneous catalytic core and F(0) containing the membrane proton channel, linked together by a central stalk and a peripheral stalk. During catalysis, ATP synthesis in the catalytic domain of F(1) is coupled via a rotary mechanism of the central stalk subunits to proton translocation.</text>
</comment>
<sequence length="166" mass="18201">MQIMLAAIKLELGDTLYYLLIFAALLWLVNHFAFGPVSSMMEKRRKKVISDLDDAENKQKKAELLANQREAELKNSKQEATQILSIAKSNAEKTKDGIISAANSEAASIREKATQDAAQAKADALNQAHDAVADISVTIAEKLIGKNLSMADQKDLVDKFIKGLNE</sequence>
<dbReference type="HAMAP" id="MF_01398">
    <property type="entry name" value="ATP_synth_b_bprime"/>
    <property type="match status" value="1"/>
</dbReference>
<evidence type="ECO:0000256" key="11">
    <source>
        <dbReference type="ARBA" id="ARBA00025198"/>
    </source>
</evidence>
<evidence type="ECO:0000256" key="4">
    <source>
        <dbReference type="ARBA" id="ARBA00022547"/>
    </source>
</evidence>
<evidence type="ECO:0000256" key="3">
    <source>
        <dbReference type="ARBA" id="ARBA00022475"/>
    </source>
</evidence>
<reference evidence="16 17" key="1">
    <citation type="submission" date="2020-02" db="EMBL/GenBank/DDBJ databases">
        <title>Complete genome sequences of six Lactobacillus iners strains isolated from the human vagina.</title>
        <authorList>
            <person name="France M.T."/>
            <person name="Rutt L."/>
            <person name="Narina S."/>
            <person name="Arbaugh S."/>
            <person name="Humphrys M.S."/>
            <person name="Ma B."/>
            <person name="Hayward M.R."/>
            <person name="Relman D."/>
            <person name="Kwon D.S."/>
            <person name="Ravel J."/>
        </authorList>
    </citation>
    <scope>NUCLEOTIDE SEQUENCE [LARGE SCALE GENOMIC DNA]</scope>
    <source>
        <strain evidence="16 17">C0210C1</strain>
    </source>
</reference>
<dbReference type="RefSeq" id="WP_006729214.1">
    <property type="nucleotide sequence ID" value="NZ_CABKQA010000001.1"/>
</dbReference>
<evidence type="ECO:0000256" key="10">
    <source>
        <dbReference type="ARBA" id="ARBA00023310"/>
    </source>
</evidence>
<dbReference type="InterPro" id="IPR050059">
    <property type="entry name" value="ATP_synthase_B_chain"/>
</dbReference>
<evidence type="ECO:0000256" key="13">
    <source>
        <dbReference type="HAMAP-Rule" id="MF_01398"/>
    </source>
</evidence>
<proteinExistence type="inferred from homology"/>
<evidence type="ECO:0000256" key="15">
    <source>
        <dbReference type="SAM" id="Coils"/>
    </source>
</evidence>
<keyword evidence="10 13" id="KW-0066">ATP synthesis</keyword>
<evidence type="ECO:0000256" key="6">
    <source>
        <dbReference type="ARBA" id="ARBA00022781"/>
    </source>
</evidence>
<evidence type="ECO:0000256" key="12">
    <source>
        <dbReference type="ARBA" id="ARBA00037847"/>
    </source>
</evidence>
<dbReference type="GeneID" id="93221666"/>
<dbReference type="CDD" id="cd06503">
    <property type="entry name" value="ATP-synt_Fo_b"/>
    <property type="match status" value="1"/>
</dbReference>
<feature type="transmembrane region" description="Helical" evidence="13">
    <location>
        <begin position="16"/>
        <end position="37"/>
    </location>
</feature>
<dbReference type="Gene3D" id="6.10.250.1580">
    <property type="match status" value="1"/>
</dbReference>
<dbReference type="GO" id="GO:0005886">
    <property type="term" value="C:plasma membrane"/>
    <property type="evidence" value="ECO:0007669"/>
    <property type="project" value="UniProtKB-SubCell"/>
</dbReference>
<keyword evidence="15" id="KW-0175">Coiled coil</keyword>
<comment type="function">
    <text evidence="13">Component of the F(0) channel, it forms part of the peripheral stalk, linking F(1) to F(0).</text>
</comment>
<keyword evidence="7 13" id="KW-1133">Transmembrane helix</keyword>
<evidence type="ECO:0000256" key="8">
    <source>
        <dbReference type="ARBA" id="ARBA00023065"/>
    </source>
</evidence>
<evidence type="ECO:0000313" key="16">
    <source>
        <dbReference type="EMBL" id="QIH24014.1"/>
    </source>
</evidence>
<accession>A0A6G7BA22</accession>
<evidence type="ECO:0000256" key="5">
    <source>
        <dbReference type="ARBA" id="ARBA00022692"/>
    </source>
</evidence>
<dbReference type="InterPro" id="IPR005864">
    <property type="entry name" value="ATP_synth_F0_bsu_bac"/>
</dbReference>
<feature type="coiled-coil region" evidence="15">
    <location>
        <begin position="45"/>
        <end position="79"/>
    </location>
</feature>
<protein>
    <recommendedName>
        <fullName evidence="13">ATP synthase subunit b</fullName>
    </recommendedName>
    <alternativeName>
        <fullName evidence="13">ATP synthase F(0) sector subunit b</fullName>
    </alternativeName>
    <alternativeName>
        <fullName evidence="13">ATPase subunit I</fullName>
    </alternativeName>
    <alternativeName>
        <fullName evidence="13">F-type ATPase subunit b</fullName>
        <shortName evidence="13">F-ATPase subunit b</shortName>
    </alternativeName>
</protein>
<evidence type="ECO:0000256" key="7">
    <source>
        <dbReference type="ARBA" id="ARBA00022989"/>
    </source>
</evidence>
<evidence type="ECO:0000256" key="1">
    <source>
        <dbReference type="ARBA" id="ARBA00005513"/>
    </source>
</evidence>
<dbReference type="GO" id="GO:0012505">
    <property type="term" value="C:endomembrane system"/>
    <property type="evidence" value="ECO:0007669"/>
    <property type="project" value="UniProtKB-SubCell"/>
</dbReference>
<dbReference type="NCBIfam" id="TIGR01144">
    <property type="entry name" value="ATP_synt_b"/>
    <property type="match status" value="1"/>
</dbReference>
<keyword evidence="8 13" id="KW-0406">Ion transport</keyword>
<dbReference type="PANTHER" id="PTHR33445:SF1">
    <property type="entry name" value="ATP SYNTHASE SUBUNIT B"/>
    <property type="match status" value="1"/>
</dbReference>
<comment type="similarity">
    <text evidence="1 13 14">Belongs to the ATPase B chain family.</text>
</comment>
<dbReference type="Pfam" id="PF00430">
    <property type="entry name" value="ATP-synt_B"/>
    <property type="match status" value="1"/>
</dbReference>
<comment type="subunit">
    <text evidence="13">F-type ATPases have 2 components, F(1) - the catalytic core - and F(0) - the membrane proton channel. F(1) has five subunits: alpha(3), beta(3), gamma(1), delta(1), epsilon(1). F(0) has three main subunits: a(1), b(2) and c(10-14). The alpha and beta chains form an alternating ring which encloses part of the gamma chain. F(1) is attached to F(0) by a central stalk formed by the gamma and epsilon chains, while a peripheral stalk is formed by the delta and b chains.</text>
</comment>
<dbReference type="EMBL" id="CP049228">
    <property type="protein sequence ID" value="QIH24014.1"/>
    <property type="molecule type" value="Genomic_DNA"/>
</dbReference>
<dbReference type="InterPro" id="IPR002146">
    <property type="entry name" value="ATP_synth_b/b'su_bac/chlpt"/>
</dbReference>
<evidence type="ECO:0000256" key="9">
    <source>
        <dbReference type="ARBA" id="ARBA00023136"/>
    </source>
</evidence>
<keyword evidence="3 13" id="KW-1003">Cell membrane</keyword>
<keyword evidence="2 13" id="KW-0813">Transport</keyword>
<organism evidence="16 17">
    <name type="scientific">Lactobacillus iners</name>
    <dbReference type="NCBI Taxonomy" id="147802"/>
    <lineage>
        <taxon>Bacteria</taxon>
        <taxon>Bacillati</taxon>
        <taxon>Bacillota</taxon>
        <taxon>Bacilli</taxon>
        <taxon>Lactobacillales</taxon>
        <taxon>Lactobacillaceae</taxon>
        <taxon>Lactobacillus</taxon>
    </lineage>
</organism>
<keyword evidence="9 13" id="KW-0472">Membrane</keyword>
<comment type="subcellular location">
    <subcellularLocation>
        <location evidence="13">Cell membrane</location>
        <topology evidence="13">Single-pass membrane protein</topology>
    </subcellularLocation>
    <subcellularLocation>
        <location evidence="12">Endomembrane system</location>
        <topology evidence="12">Single-pass membrane protein</topology>
    </subcellularLocation>
</comment>
<keyword evidence="6 13" id="KW-0375">Hydrogen ion transport</keyword>
<evidence type="ECO:0000313" key="17">
    <source>
        <dbReference type="Proteomes" id="UP000501676"/>
    </source>
</evidence>
<dbReference type="PANTHER" id="PTHR33445">
    <property type="entry name" value="ATP SYNTHASE SUBUNIT B', CHLOROPLASTIC"/>
    <property type="match status" value="1"/>
</dbReference>
<name>A0A6G7BA22_9LACO</name>
<dbReference type="GO" id="GO:0046961">
    <property type="term" value="F:proton-transporting ATPase activity, rotational mechanism"/>
    <property type="evidence" value="ECO:0007669"/>
    <property type="project" value="TreeGrafter"/>
</dbReference>